<dbReference type="InterPro" id="IPR002110">
    <property type="entry name" value="Ankyrin_rpt"/>
</dbReference>
<gene>
    <name evidence="5" type="ORF">FA13DRAFT_1706043</name>
</gene>
<feature type="repeat" description="ANK" evidence="2">
    <location>
        <begin position="662"/>
        <end position="694"/>
    </location>
</feature>
<dbReference type="SUPFAM" id="SSF48452">
    <property type="entry name" value="TPR-like"/>
    <property type="match status" value="1"/>
</dbReference>
<proteinExistence type="predicted"/>
<protein>
    <recommendedName>
        <fullName evidence="4">Nephrocystin 3-like N-terminal domain-containing protein</fullName>
    </recommendedName>
</protein>
<keyword evidence="1" id="KW-0677">Repeat</keyword>
<dbReference type="InterPro" id="IPR056884">
    <property type="entry name" value="NPHP3-like_N"/>
</dbReference>
<dbReference type="Gene3D" id="3.40.50.300">
    <property type="entry name" value="P-loop containing nucleotide triphosphate hydrolases"/>
    <property type="match status" value="1"/>
</dbReference>
<feature type="region of interest" description="Disordered" evidence="3">
    <location>
        <begin position="1"/>
        <end position="23"/>
    </location>
</feature>
<accession>A0A4Y7TSC0</accession>
<keyword evidence="2" id="KW-0040">ANK repeat</keyword>
<dbReference type="InterPro" id="IPR027417">
    <property type="entry name" value="P-loop_NTPase"/>
</dbReference>
<evidence type="ECO:0000313" key="5">
    <source>
        <dbReference type="EMBL" id="TEB36824.1"/>
    </source>
</evidence>
<dbReference type="PROSITE" id="PS50297">
    <property type="entry name" value="ANK_REP_REGION"/>
    <property type="match status" value="1"/>
</dbReference>
<keyword evidence="6" id="KW-1185">Reference proteome</keyword>
<evidence type="ECO:0000256" key="1">
    <source>
        <dbReference type="ARBA" id="ARBA00022737"/>
    </source>
</evidence>
<evidence type="ECO:0000256" key="3">
    <source>
        <dbReference type="SAM" id="MobiDB-lite"/>
    </source>
</evidence>
<dbReference type="AlphaFoldDB" id="A0A4Y7TSC0"/>
<dbReference type="EMBL" id="QPFP01000005">
    <property type="protein sequence ID" value="TEB36824.1"/>
    <property type="molecule type" value="Genomic_DNA"/>
</dbReference>
<feature type="region of interest" description="Disordered" evidence="3">
    <location>
        <begin position="1057"/>
        <end position="1085"/>
    </location>
</feature>
<dbReference type="InterPro" id="IPR036770">
    <property type="entry name" value="Ankyrin_rpt-contain_sf"/>
</dbReference>
<feature type="compositionally biased region" description="Basic and acidic residues" evidence="3">
    <location>
        <begin position="1063"/>
        <end position="1075"/>
    </location>
</feature>
<organism evidence="5 6">
    <name type="scientific">Coprinellus micaceus</name>
    <name type="common">Glistening ink-cap mushroom</name>
    <name type="synonym">Coprinus micaceus</name>
    <dbReference type="NCBI Taxonomy" id="71717"/>
    <lineage>
        <taxon>Eukaryota</taxon>
        <taxon>Fungi</taxon>
        <taxon>Dikarya</taxon>
        <taxon>Basidiomycota</taxon>
        <taxon>Agaricomycotina</taxon>
        <taxon>Agaricomycetes</taxon>
        <taxon>Agaricomycetidae</taxon>
        <taxon>Agaricales</taxon>
        <taxon>Agaricineae</taxon>
        <taxon>Psathyrellaceae</taxon>
        <taxon>Coprinellus</taxon>
    </lineage>
</organism>
<dbReference type="InterPro" id="IPR011990">
    <property type="entry name" value="TPR-like_helical_dom_sf"/>
</dbReference>
<dbReference type="Pfam" id="PF24883">
    <property type="entry name" value="NPHP3_N"/>
    <property type="match status" value="1"/>
</dbReference>
<dbReference type="Proteomes" id="UP000298030">
    <property type="component" value="Unassembled WGS sequence"/>
</dbReference>
<name>A0A4Y7TSC0_COPMI</name>
<dbReference type="PROSITE" id="PS50088">
    <property type="entry name" value="ANK_REPEAT"/>
    <property type="match status" value="1"/>
</dbReference>
<comment type="caution">
    <text evidence="5">The sequence shown here is derived from an EMBL/GenBank/DDBJ whole genome shotgun (WGS) entry which is preliminary data.</text>
</comment>
<dbReference type="Gene3D" id="1.25.40.10">
    <property type="entry name" value="Tetratricopeptide repeat domain"/>
    <property type="match status" value="2"/>
</dbReference>
<evidence type="ECO:0000256" key="2">
    <source>
        <dbReference type="PROSITE-ProRule" id="PRU00023"/>
    </source>
</evidence>
<evidence type="ECO:0000259" key="4">
    <source>
        <dbReference type="Pfam" id="PF24883"/>
    </source>
</evidence>
<dbReference type="OrthoDB" id="4760524at2759"/>
<dbReference type="PANTHER" id="PTHR10039:SF17">
    <property type="entry name" value="FUNGAL STAND N-TERMINAL GOODBYE DOMAIN-CONTAINING PROTEIN-RELATED"/>
    <property type="match status" value="1"/>
</dbReference>
<dbReference type="Gene3D" id="1.25.40.20">
    <property type="entry name" value="Ankyrin repeat-containing domain"/>
    <property type="match status" value="1"/>
</dbReference>
<dbReference type="STRING" id="71717.A0A4Y7TSC0"/>
<reference evidence="5 6" key="1">
    <citation type="journal article" date="2019" name="Nat. Ecol. Evol.">
        <title>Megaphylogeny resolves global patterns of mushroom evolution.</title>
        <authorList>
            <person name="Varga T."/>
            <person name="Krizsan K."/>
            <person name="Foldi C."/>
            <person name="Dima B."/>
            <person name="Sanchez-Garcia M."/>
            <person name="Sanchez-Ramirez S."/>
            <person name="Szollosi G.J."/>
            <person name="Szarkandi J.G."/>
            <person name="Papp V."/>
            <person name="Albert L."/>
            <person name="Andreopoulos W."/>
            <person name="Angelini C."/>
            <person name="Antonin V."/>
            <person name="Barry K.W."/>
            <person name="Bougher N.L."/>
            <person name="Buchanan P."/>
            <person name="Buyck B."/>
            <person name="Bense V."/>
            <person name="Catcheside P."/>
            <person name="Chovatia M."/>
            <person name="Cooper J."/>
            <person name="Damon W."/>
            <person name="Desjardin D."/>
            <person name="Finy P."/>
            <person name="Geml J."/>
            <person name="Haridas S."/>
            <person name="Hughes K."/>
            <person name="Justo A."/>
            <person name="Karasinski D."/>
            <person name="Kautmanova I."/>
            <person name="Kiss B."/>
            <person name="Kocsube S."/>
            <person name="Kotiranta H."/>
            <person name="LaButti K.M."/>
            <person name="Lechner B.E."/>
            <person name="Liimatainen K."/>
            <person name="Lipzen A."/>
            <person name="Lukacs Z."/>
            <person name="Mihaltcheva S."/>
            <person name="Morgado L.N."/>
            <person name="Niskanen T."/>
            <person name="Noordeloos M.E."/>
            <person name="Ohm R.A."/>
            <person name="Ortiz-Santana B."/>
            <person name="Ovrebo C."/>
            <person name="Racz N."/>
            <person name="Riley R."/>
            <person name="Savchenko A."/>
            <person name="Shiryaev A."/>
            <person name="Soop K."/>
            <person name="Spirin V."/>
            <person name="Szebenyi C."/>
            <person name="Tomsovsky M."/>
            <person name="Tulloss R.E."/>
            <person name="Uehling J."/>
            <person name="Grigoriev I.V."/>
            <person name="Vagvolgyi C."/>
            <person name="Papp T."/>
            <person name="Martin F.M."/>
            <person name="Miettinen O."/>
            <person name="Hibbett D.S."/>
            <person name="Nagy L.G."/>
        </authorList>
    </citation>
    <scope>NUCLEOTIDE SEQUENCE [LARGE SCALE GENOMIC DNA]</scope>
    <source>
        <strain evidence="5 6">FP101781</strain>
    </source>
</reference>
<dbReference type="SUPFAM" id="SSF52540">
    <property type="entry name" value="P-loop containing nucleoside triphosphate hydrolases"/>
    <property type="match status" value="1"/>
</dbReference>
<feature type="domain" description="Nephrocystin 3-like N-terminal" evidence="4">
    <location>
        <begin position="132"/>
        <end position="305"/>
    </location>
</feature>
<evidence type="ECO:0000313" key="6">
    <source>
        <dbReference type="Proteomes" id="UP000298030"/>
    </source>
</evidence>
<dbReference type="SUPFAM" id="SSF48403">
    <property type="entry name" value="Ankyrin repeat"/>
    <property type="match status" value="1"/>
</dbReference>
<dbReference type="PANTHER" id="PTHR10039">
    <property type="entry name" value="AMELOGENIN"/>
    <property type="match status" value="1"/>
</dbReference>
<dbReference type="SMART" id="SM00248">
    <property type="entry name" value="ANK"/>
    <property type="match status" value="2"/>
</dbReference>
<dbReference type="Pfam" id="PF12796">
    <property type="entry name" value="Ank_2"/>
    <property type="match status" value="1"/>
</dbReference>
<sequence>MSDAARGRAAVLTEQGEEDATPSLAGARRANVTHIYYGPTNVVGQACNTNFGTNYGSISHDACYNSPPAGPDARNTASHTLTLPSLVHGSGKSIGLDLVTLLNPILDASHTRNMKVSPPNSSCFPGTRLKVTKKIRSWMDSSLLFAKPHIMWVYGYAGCGKSAIAQEMAGYFAGENRLAASFFFFRGAGDRSRVTRFATTVASQVAAAIPATAEMIERAVKANPGLLTTRNTSLADQFEHLVYRPINSVKWDKFAASLRHGPFLIVLDGVDECENREEVGVFIDRMIEFFDQKPRTPLRFLITSRVENHIHQRLHSSKQVRLVDLVKHTSNKDIMCALEAAIAKEKRGRLLACDKAWPSFEDKVKLVEHIGGSYIFMATILKRLFDPNGADSLSPMERLPVVLGMNPDFDNLYKAILEPWQHLPYFLDIISIVGLALEPLSIAQIGDILDIGTVAVAKVLLNLHAIIQIPGDDHTPVTLWHTSLRDFLCCPDRARHLVARKKYIAYGCLPLSAATLGGPPRSPATQYTTRFGKGHWTEFLESMDNNPSMLNIEFEGIVVCLHKTFSISPITEFHFWAFDTLLLHLAGVAKSAAKREGDLPSSTFPPLPSLTDSLKWTLLHTVLHPEEWQAFRSSRTDTSGGPSQWADLLLESVFSSDPSDGHQVTCLHAACRAGREDIVLVLVQHGVDPNMTESMKAPLRVACENDRVRCAEVLLDHGANVAEGDLPAVLTWAGQLYTRFKTAGNVADLYVELSLRREVLKHRPKGHPDHVESLRGLAVSLYERSTKTGSIPDIDEASRLMREVLEHRPEGHPDHVKSLRGLAVSLHVRSEKTGSIPDIDEAIRLKREVLEHRPEGHRDHIESLQNLSISLHVRSEKAGSIPDINEAIRLKREVLEHRPEGHRDHLESLQNLSISLHVRSEKTGSIPDIDEAIRLKREVLEHRPEGHPDHVESLWELAVSLHVRSEKTGSIPDIDEAIRLKREVLEHHPKGHQDHVESLQNLVASHWSRFQNVSSMDDLHETIRLEREVLELQPPGHKERAESLKNLAQSLFALAEKAGGPSHAEEATELDRAAQELRSQSQPAS</sequence>